<dbReference type="InterPro" id="IPR015424">
    <property type="entry name" value="PyrdxlP-dep_Trfase"/>
</dbReference>
<dbReference type="BioCyc" id="DPIE1322246:BN4_RS06770-MONOMER"/>
<evidence type="ECO:0000313" key="4">
    <source>
        <dbReference type="EMBL" id="CCH48591.1"/>
    </source>
</evidence>
<dbReference type="GO" id="GO:0008483">
    <property type="term" value="F:transaminase activity"/>
    <property type="evidence" value="ECO:0007669"/>
    <property type="project" value="InterPro"/>
</dbReference>
<dbReference type="PATRIC" id="fig|879567.3.peg.1409"/>
<dbReference type="InterPro" id="IPR005814">
    <property type="entry name" value="Aminotrans_3"/>
</dbReference>
<dbReference type="Pfam" id="PF00202">
    <property type="entry name" value="Aminotran_3"/>
    <property type="match status" value="1"/>
</dbReference>
<dbReference type="Proteomes" id="UP000011724">
    <property type="component" value="Chromosome"/>
</dbReference>
<protein>
    <recommendedName>
        <fullName evidence="6">Aminotransferase class-III</fullName>
    </recommendedName>
</protein>
<evidence type="ECO:0000256" key="1">
    <source>
        <dbReference type="ARBA" id="ARBA00001933"/>
    </source>
</evidence>
<comment type="similarity">
    <text evidence="3">Belongs to the class-III pyridoxal-phosphate-dependent aminotransferase family.</text>
</comment>
<dbReference type="eggNOG" id="COG0001">
    <property type="taxonomic scope" value="Bacteria"/>
</dbReference>
<dbReference type="Gene3D" id="3.90.1150.10">
    <property type="entry name" value="Aspartate Aminotransferase, domain 1"/>
    <property type="match status" value="1"/>
</dbReference>
<organism evidence="4 5">
    <name type="scientific">Pseudodesulfovibrio piezophilus (strain DSM 21447 / JCM 15486 / C1TLV30)</name>
    <name type="common">Desulfovibrio piezophilus</name>
    <dbReference type="NCBI Taxonomy" id="1322246"/>
    <lineage>
        <taxon>Bacteria</taxon>
        <taxon>Pseudomonadati</taxon>
        <taxon>Thermodesulfobacteriota</taxon>
        <taxon>Desulfovibrionia</taxon>
        <taxon>Desulfovibrionales</taxon>
        <taxon>Desulfovibrionaceae</taxon>
    </lineage>
</organism>
<dbReference type="EMBL" id="FO203427">
    <property type="protein sequence ID" value="CCH48591.1"/>
    <property type="molecule type" value="Genomic_DNA"/>
</dbReference>
<reference evidence="4 5" key="1">
    <citation type="journal article" date="2013" name="PLoS ONE">
        <title>The first genomic and proteomic characterization of a deep-sea sulfate reducer: insights into the piezophilic lifestyle of Desulfovibrio piezophilus.</title>
        <authorList>
            <person name="Pradel N."/>
            <person name="Ji B."/>
            <person name="Gimenez G."/>
            <person name="Talla E."/>
            <person name="Lenoble P."/>
            <person name="Garel M."/>
            <person name="Tamburini C."/>
            <person name="Fourquet P."/>
            <person name="Lebrun R."/>
            <person name="Bertin P."/>
            <person name="Denis Y."/>
            <person name="Pophillat M."/>
            <person name="Barbe V."/>
            <person name="Ollivier B."/>
            <person name="Dolla A."/>
        </authorList>
    </citation>
    <scope>NUCLEOTIDE SEQUENCE [LARGE SCALE GENOMIC DNA]</scope>
    <source>
        <strain evidence="5">DSM 10523 / SB164P1</strain>
    </source>
</reference>
<keyword evidence="5" id="KW-1185">Reference proteome</keyword>
<dbReference type="InterPro" id="IPR015422">
    <property type="entry name" value="PyrdxlP-dep_Trfase_small"/>
</dbReference>
<proteinExistence type="inferred from homology"/>
<evidence type="ECO:0000256" key="3">
    <source>
        <dbReference type="RuleBase" id="RU003560"/>
    </source>
</evidence>
<evidence type="ECO:0000256" key="2">
    <source>
        <dbReference type="ARBA" id="ARBA00022898"/>
    </source>
</evidence>
<reference evidence="5" key="2">
    <citation type="journal article" date="2013" name="Stand. Genomic Sci.">
        <title>Complete genome sequence of Desulfocapsa sulfexigens, a marine deltaproteobacterium specialized in disproportionating inorganic sulfur compounds.</title>
        <authorList>
            <person name="Finster K.W."/>
            <person name="Kjeldsen K.U."/>
            <person name="Kube M."/>
            <person name="Reinhardt R."/>
            <person name="Mussmann M."/>
            <person name="Amann R."/>
            <person name="Schreiber L."/>
        </authorList>
    </citation>
    <scope>NUCLEOTIDE SEQUENCE [LARGE SCALE GENOMIC DNA]</scope>
    <source>
        <strain evidence="5">DSM 10523 / SB164P1</strain>
    </source>
</reference>
<evidence type="ECO:0008006" key="6">
    <source>
        <dbReference type="Google" id="ProtNLM"/>
    </source>
</evidence>
<dbReference type="InterPro" id="IPR015421">
    <property type="entry name" value="PyrdxlP-dep_Trfase_major"/>
</dbReference>
<dbReference type="Gene3D" id="3.40.640.10">
    <property type="entry name" value="Type I PLP-dependent aspartate aminotransferase-like (Major domain)"/>
    <property type="match status" value="1"/>
</dbReference>
<comment type="cofactor">
    <cofactor evidence="1">
        <name>pyridoxal 5'-phosphate</name>
        <dbReference type="ChEBI" id="CHEBI:597326"/>
    </cofactor>
</comment>
<dbReference type="PANTHER" id="PTHR43713:SF3">
    <property type="entry name" value="GLUTAMATE-1-SEMIALDEHYDE 2,1-AMINOMUTASE 1, CHLOROPLASTIC-RELATED"/>
    <property type="match status" value="1"/>
</dbReference>
<dbReference type="AlphaFoldDB" id="M1WJW4"/>
<dbReference type="SUPFAM" id="SSF53383">
    <property type="entry name" value="PLP-dependent transferases"/>
    <property type="match status" value="1"/>
</dbReference>
<sequence length="435" mass="47243">MNKSQATQDNAKRRIPGMTQLLSKRPDRFSEGVWPGYFSKAKGAHVWDLDGNKYLDMSIGGIGATVLGYADSDVDEAVKRAISLGCASSLNCAEELELADTLCESHPWATQVKLGRSGGEAMTIAVRIARAATGRDVVAFCGYHGWHDWYLAANLGTKNALGEHLINGLDPAGVPQKLKGTAFPFRYNELEELEKIVAEHGHELAAIVMEPIRGTEPSPDFFPGVRAIADRTGASLIVDEISAGFRLYPGGAHMKLFDQRPDMAVFAKAMGNGYPIAAVIGREKFMSAAQSTFISSTNWTERLGPTAALATIKKYDSHNVHEHLTKIGSMVQEGWTKLGQKHSLDLHVGGMKAMSHFAFSGKNTQAQKAYFVQLMLEEGILACNSMYAMYAHTEADVEHYLKACDKSFAKISASGDTVADKLHGKPSAEGFERLA</sequence>
<gene>
    <name evidence="4" type="ordered locus">BN4_11354</name>
</gene>
<dbReference type="HOGENOM" id="CLU_016922_1_4_7"/>
<accession>M1WJW4</accession>
<dbReference type="RefSeq" id="WP_015414637.1">
    <property type="nucleotide sequence ID" value="NC_020409.1"/>
</dbReference>
<dbReference type="STRING" id="1322246.BN4_11354"/>
<keyword evidence="2 3" id="KW-0663">Pyridoxal phosphate</keyword>
<evidence type="ECO:0000313" key="5">
    <source>
        <dbReference type="Proteomes" id="UP000011724"/>
    </source>
</evidence>
<dbReference type="GO" id="GO:0030170">
    <property type="term" value="F:pyridoxal phosphate binding"/>
    <property type="evidence" value="ECO:0007669"/>
    <property type="project" value="InterPro"/>
</dbReference>
<dbReference type="KEGG" id="dpi:BN4_11354"/>
<name>M1WJW4_PSEP2</name>
<dbReference type="PANTHER" id="PTHR43713">
    <property type="entry name" value="GLUTAMATE-1-SEMIALDEHYDE 2,1-AMINOMUTASE"/>
    <property type="match status" value="1"/>
</dbReference>